<proteinExistence type="predicted"/>
<accession>A0A1H2THN8</accession>
<evidence type="ECO:0000313" key="2">
    <source>
        <dbReference type="Proteomes" id="UP000182771"/>
    </source>
</evidence>
<dbReference type="EMBL" id="FNND01000002">
    <property type="protein sequence ID" value="SDW43506.1"/>
    <property type="molecule type" value="Genomic_DNA"/>
</dbReference>
<name>A0A1H2THN8_9FLAO</name>
<gene>
    <name evidence="1" type="ORF">SAMN05444420_102204</name>
</gene>
<dbReference type="AlphaFoldDB" id="A0A1H2THN8"/>
<comment type="caution">
    <text evidence="1">The sequence shown here is derived from an EMBL/GenBank/DDBJ whole genome shotgun (WGS) entry which is preliminary data.</text>
</comment>
<organism evidence="1 2">
    <name type="scientific">Capnocytophaga granulosa</name>
    <dbReference type="NCBI Taxonomy" id="45242"/>
    <lineage>
        <taxon>Bacteria</taxon>
        <taxon>Pseudomonadati</taxon>
        <taxon>Bacteroidota</taxon>
        <taxon>Flavobacteriia</taxon>
        <taxon>Flavobacteriales</taxon>
        <taxon>Flavobacteriaceae</taxon>
        <taxon>Capnocytophaga</taxon>
    </lineage>
</organism>
<evidence type="ECO:0000313" key="1">
    <source>
        <dbReference type="EMBL" id="SDW43506.1"/>
    </source>
</evidence>
<keyword evidence="2" id="KW-1185">Reference proteome</keyword>
<reference evidence="1 2" key="1">
    <citation type="submission" date="2016-10" db="EMBL/GenBank/DDBJ databases">
        <authorList>
            <person name="Varghese N."/>
            <person name="Submissions S."/>
        </authorList>
    </citation>
    <scope>NUCLEOTIDE SEQUENCE [LARGE SCALE GENOMIC DNA]</scope>
    <source>
        <strain evidence="1 2">DSM 11449</strain>
    </source>
</reference>
<sequence length="70" mass="8221">MIEELSEQGDNKNIALEYIDDLHLFDMKREELETLLGQPITDNTLRQNHIELYLSEAQVDSLYYFDISSV</sequence>
<dbReference type="Proteomes" id="UP000182771">
    <property type="component" value="Unassembled WGS sequence"/>
</dbReference>
<dbReference type="RefSeq" id="WP_016420206.1">
    <property type="nucleotide sequence ID" value="NZ_FNND01000002.1"/>
</dbReference>
<protein>
    <submittedName>
        <fullName evidence="1">Uncharacterized protein</fullName>
    </submittedName>
</protein>
<dbReference type="GeneID" id="85018547"/>